<evidence type="ECO:0000256" key="17">
    <source>
        <dbReference type="ARBA" id="ARBA00023214"/>
    </source>
</evidence>
<evidence type="ECO:0000313" key="29">
    <source>
        <dbReference type="Proteomes" id="UP000018467"/>
    </source>
</evidence>
<dbReference type="GO" id="GO:0005886">
    <property type="term" value="C:plasma membrane"/>
    <property type="evidence" value="ECO:0007669"/>
    <property type="project" value="UniProtKB-SubCell"/>
</dbReference>
<dbReference type="AlphaFoldDB" id="A0A3B1IS43"/>
<evidence type="ECO:0000256" key="26">
    <source>
        <dbReference type="SAM" id="Phobius"/>
    </source>
</evidence>
<comment type="catalytic activity">
    <reaction evidence="20">
        <text>chloride(in) = chloride(out)</text>
        <dbReference type="Rhea" id="RHEA:29823"/>
        <dbReference type="ChEBI" id="CHEBI:17996"/>
    </reaction>
</comment>
<keyword evidence="15" id="KW-0869">Chloride channel</keyword>
<dbReference type="GO" id="GO:0005326">
    <property type="term" value="F:neurotransmitter transmembrane transporter activity"/>
    <property type="evidence" value="ECO:0007669"/>
    <property type="project" value="TreeGrafter"/>
</dbReference>
<evidence type="ECO:0000256" key="4">
    <source>
        <dbReference type="ARBA" id="ARBA00022475"/>
    </source>
</evidence>
<comment type="subcellular location">
    <subcellularLocation>
        <location evidence="2">Cell membrane</location>
        <topology evidence="2">Multi-pass membrane protein</topology>
    </subcellularLocation>
    <subcellularLocation>
        <location evidence="1">Cytoplasmic vesicle</location>
        <location evidence="1">Secretory vesicle</location>
        <location evidence="1">Synaptic vesicle membrane</location>
    </subcellularLocation>
    <subcellularLocation>
        <location evidence="21">Synapse</location>
        <location evidence="21">Synaptosome</location>
    </subcellularLocation>
</comment>
<keyword evidence="12" id="KW-0915">Sodium</keyword>
<keyword evidence="19" id="KW-0968">Cytoplasmic vesicle</keyword>
<dbReference type="InterPro" id="IPR050382">
    <property type="entry name" value="MFS_Na/Anion_cotransporter"/>
</dbReference>
<evidence type="ECO:0000256" key="25">
    <source>
        <dbReference type="SAM" id="MobiDB-lite"/>
    </source>
</evidence>
<name>A0A3B1IS43_ASTMX</name>
<dbReference type="PROSITE" id="PS50850">
    <property type="entry name" value="MFS"/>
    <property type="match status" value="1"/>
</dbReference>
<evidence type="ECO:0000256" key="6">
    <source>
        <dbReference type="ARBA" id="ARBA00022599"/>
    </source>
</evidence>
<feature type="transmembrane region" description="Helical" evidence="26">
    <location>
        <begin position="337"/>
        <end position="355"/>
    </location>
</feature>
<dbReference type="GO" id="GO:0034707">
    <property type="term" value="C:chloride channel complex"/>
    <property type="evidence" value="ECO:0007669"/>
    <property type="project" value="UniProtKB-KW"/>
</dbReference>
<protein>
    <submittedName>
        <fullName evidence="28">Solute carrier family 17 member 8</fullName>
    </submittedName>
</protein>
<feature type="transmembrane region" description="Helical" evidence="26">
    <location>
        <begin position="139"/>
        <end position="158"/>
    </location>
</feature>
<proteinExistence type="inferred from homology"/>
<evidence type="ECO:0000256" key="12">
    <source>
        <dbReference type="ARBA" id="ARBA00023053"/>
    </source>
</evidence>
<reference evidence="29" key="2">
    <citation type="journal article" date="2014" name="Nat. Commun.">
        <title>The cavefish genome reveals candidate genes for eye loss.</title>
        <authorList>
            <person name="McGaugh S.E."/>
            <person name="Gross J.B."/>
            <person name="Aken B."/>
            <person name="Blin M."/>
            <person name="Borowsky R."/>
            <person name="Chalopin D."/>
            <person name="Hinaux H."/>
            <person name="Jeffery W.R."/>
            <person name="Keene A."/>
            <person name="Ma L."/>
            <person name="Minx P."/>
            <person name="Murphy D."/>
            <person name="O'Quin K.E."/>
            <person name="Retaux S."/>
            <person name="Rohner N."/>
            <person name="Searle S.M."/>
            <person name="Stahl B.A."/>
            <person name="Tabin C."/>
            <person name="Volff J.N."/>
            <person name="Yoshizawa M."/>
            <person name="Warren W.C."/>
        </authorList>
    </citation>
    <scope>NUCLEOTIDE SEQUENCE [LARGE SCALE GENOMIC DNA]</scope>
    <source>
        <strain evidence="29">female</strain>
    </source>
</reference>
<evidence type="ECO:0000256" key="3">
    <source>
        <dbReference type="ARBA" id="ARBA00022448"/>
    </source>
</evidence>
<evidence type="ECO:0000256" key="2">
    <source>
        <dbReference type="ARBA" id="ARBA00004651"/>
    </source>
</evidence>
<keyword evidence="16" id="KW-0739">Sodium transport</keyword>
<evidence type="ECO:0000256" key="14">
    <source>
        <dbReference type="ARBA" id="ARBA00023136"/>
    </source>
</evidence>
<keyword evidence="11" id="KW-0770">Synapse</keyword>
<keyword evidence="10 26" id="KW-1133">Transmembrane helix</keyword>
<reference evidence="28" key="3">
    <citation type="submission" date="2025-08" db="UniProtKB">
        <authorList>
            <consortium name="Ensembl"/>
        </authorList>
    </citation>
    <scope>IDENTIFICATION</scope>
</reference>
<dbReference type="GO" id="GO:0060076">
    <property type="term" value="C:excitatory synapse"/>
    <property type="evidence" value="ECO:0007669"/>
    <property type="project" value="TreeGrafter"/>
</dbReference>
<dbReference type="GO" id="GO:0005313">
    <property type="term" value="F:L-glutamate transmembrane transporter activity"/>
    <property type="evidence" value="ECO:0007669"/>
    <property type="project" value="TreeGrafter"/>
</dbReference>
<dbReference type="GO" id="GO:0006814">
    <property type="term" value="P:sodium ion transport"/>
    <property type="evidence" value="ECO:0007669"/>
    <property type="project" value="UniProtKB-KW"/>
</dbReference>
<dbReference type="GO" id="GO:0015293">
    <property type="term" value="F:symporter activity"/>
    <property type="evidence" value="ECO:0007669"/>
    <property type="project" value="UniProtKB-KW"/>
</dbReference>
<dbReference type="GO" id="GO:0006817">
    <property type="term" value="P:phosphate ion transport"/>
    <property type="evidence" value="ECO:0007669"/>
    <property type="project" value="UniProtKB-KW"/>
</dbReference>
<evidence type="ECO:0000256" key="11">
    <source>
        <dbReference type="ARBA" id="ARBA00023018"/>
    </source>
</evidence>
<keyword evidence="9" id="KW-0769">Symport</keyword>
<comment type="catalytic activity">
    <reaction evidence="23">
        <text>L-glutamate(out) = L-glutamate(in)</text>
        <dbReference type="Rhea" id="RHEA:66336"/>
        <dbReference type="ChEBI" id="CHEBI:29985"/>
    </reaction>
</comment>
<evidence type="ECO:0000256" key="8">
    <source>
        <dbReference type="ARBA" id="ARBA00022775"/>
    </source>
</evidence>
<dbReference type="GO" id="GO:0098700">
    <property type="term" value="P:neurotransmitter loading into synaptic vesicle"/>
    <property type="evidence" value="ECO:0007669"/>
    <property type="project" value="TreeGrafter"/>
</dbReference>
<feature type="transmembrane region" description="Helical" evidence="26">
    <location>
        <begin position="376"/>
        <end position="394"/>
    </location>
</feature>
<evidence type="ECO:0000256" key="1">
    <source>
        <dbReference type="ARBA" id="ARBA00004432"/>
    </source>
</evidence>
<dbReference type="GO" id="GO:0007600">
    <property type="term" value="P:sensory perception"/>
    <property type="evidence" value="ECO:0007669"/>
    <property type="project" value="UniProtKB-ARBA"/>
</dbReference>
<evidence type="ECO:0000256" key="20">
    <source>
        <dbReference type="ARBA" id="ARBA00024167"/>
    </source>
</evidence>
<evidence type="ECO:0000256" key="10">
    <source>
        <dbReference type="ARBA" id="ARBA00022989"/>
    </source>
</evidence>
<reference evidence="29" key="1">
    <citation type="submission" date="2013-03" db="EMBL/GenBank/DDBJ databases">
        <authorList>
            <person name="Jeffery W."/>
            <person name="Warren W."/>
            <person name="Wilson R.K."/>
        </authorList>
    </citation>
    <scope>NUCLEOTIDE SEQUENCE</scope>
    <source>
        <strain evidence="29">female</strain>
    </source>
</reference>
<dbReference type="GO" id="GO:0030672">
    <property type="term" value="C:synaptic vesicle membrane"/>
    <property type="evidence" value="ECO:0007669"/>
    <property type="project" value="UniProtKB-SubCell"/>
</dbReference>
<accession>A0A3B1IS43</accession>
<evidence type="ECO:0000259" key="27">
    <source>
        <dbReference type="PROSITE" id="PS50850"/>
    </source>
</evidence>
<dbReference type="SUPFAM" id="SSF103473">
    <property type="entry name" value="MFS general substrate transporter"/>
    <property type="match status" value="1"/>
</dbReference>
<keyword evidence="17" id="KW-0868">Chloride</keyword>
<dbReference type="PANTHER" id="PTHR11662:SF207">
    <property type="entry name" value="VESICULAR GLUTAMATE TRANSPORTER 3"/>
    <property type="match status" value="1"/>
</dbReference>
<dbReference type="Proteomes" id="UP000018467">
    <property type="component" value="Unassembled WGS sequence"/>
</dbReference>
<organism evidence="28 29">
    <name type="scientific">Astyanax mexicanus</name>
    <name type="common">Blind cave fish</name>
    <name type="synonym">Astyanax fasciatus mexicanus</name>
    <dbReference type="NCBI Taxonomy" id="7994"/>
    <lineage>
        <taxon>Eukaryota</taxon>
        <taxon>Metazoa</taxon>
        <taxon>Chordata</taxon>
        <taxon>Craniata</taxon>
        <taxon>Vertebrata</taxon>
        <taxon>Euteleostomi</taxon>
        <taxon>Actinopterygii</taxon>
        <taxon>Neopterygii</taxon>
        <taxon>Teleostei</taxon>
        <taxon>Ostariophysi</taxon>
        <taxon>Characiformes</taxon>
        <taxon>Characoidei</taxon>
        <taxon>Acestrorhamphidae</taxon>
        <taxon>Acestrorhamphinae</taxon>
        <taxon>Astyanax</taxon>
    </lineage>
</organism>
<feature type="domain" description="Major facilitator superfamily (MFS) profile" evidence="27">
    <location>
        <begin position="59"/>
        <end position="491"/>
    </location>
</feature>
<feature type="transmembrane region" description="Helical" evidence="26">
    <location>
        <begin position="235"/>
        <end position="254"/>
    </location>
</feature>
<keyword evidence="13" id="KW-0406">Ion transport</keyword>
<keyword evidence="5" id="KW-0592">Phosphate transport</keyword>
<keyword evidence="8" id="KW-0532">Neurotransmitter transport</keyword>
<dbReference type="GO" id="GO:0043005">
    <property type="term" value="C:neuron projection"/>
    <property type="evidence" value="ECO:0007669"/>
    <property type="project" value="UniProtKB-KW"/>
</dbReference>
<dbReference type="GO" id="GO:0050803">
    <property type="term" value="P:regulation of synapse structure or activity"/>
    <property type="evidence" value="ECO:0007669"/>
    <property type="project" value="TreeGrafter"/>
</dbReference>
<evidence type="ECO:0000256" key="21">
    <source>
        <dbReference type="ARBA" id="ARBA00034102"/>
    </source>
</evidence>
<keyword evidence="29" id="KW-1185">Reference proteome</keyword>
<comment type="similarity">
    <text evidence="24">Belongs to the major facilitator superfamily. Sodium/anion cotransporter family. VGLUT subfamily.</text>
</comment>
<feature type="compositionally biased region" description="Polar residues" evidence="25">
    <location>
        <begin position="524"/>
        <end position="540"/>
    </location>
</feature>
<keyword evidence="6" id="KW-0771">Synaptosome</keyword>
<dbReference type="GO" id="GO:0035249">
    <property type="term" value="P:synaptic transmission, glutamatergic"/>
    <property type="evidence" value="ECO:0007669"/>
    <property type="project" value="TreeGrafter"/>
</dbReference>
<keyword evidence="4" id="KW-1003">Cell membrane</keyword>
<dbReference type="PANTHER" id="PTHR11662">
    <property type="entry name" value="SOLUTE CARRIER FAMILY 17"/>
    <property type="match status" value="1"/>
</dbReference>
<keyword evidence="14 26" id="KW-0472">Membrane</keyword>
<dbReference type="FunFam" id="1.20.1250.20:FF:000005">
    <property type="entry name" value="vesicular glutamate transporter 2 isoform X1"/>
    <property type="match status" value="1"/>
</dbReference>
<keyword evidence="18" id="KW-0407">Ion channel</keyword>
<keyword evidence="7 26" id="KW-0812">Transmembrane</keyword>
<evidence type="ECO:0000256" key="13">
    <source>
        <dbReference type="ARBA" id="ARBA00023065"/>
    </source>
</evidence>
<dbReference type="InterPro" id="IPR011701">
    <property type="entry name" value="MFS"/>
</dbReference>
<dbReference type="FunFam" id="1.20.1250.20:FF:000004">
    <property type="entry name" value="vesicular glutamate transporter 2 isoform X1"/>
    <property type="match status" value="1"/>
</dbReference>
<dbReference type="Ensembl" id="ENSAMXT00000045908.1">
    <property type="protein sequence ID" value="ENSAMXP00000032330.1"/>
    <property type="gene ID" value="ENSAMXG00000020256.2"/>
</dbReference>
<dbReference type="InterPro" id="IPR020846">
    <property type="entry name" value="MFS_dom"/>
</dbReference>
<evidence type="ECO:0000256" key="5">
    <source>
        <dbReference type="ARBA" id="ARBA00022592"/>
    </source>
</evidence>
<evidence type="ECO:0000256" key="22">
    <source>
        <dbReference type="ARBA" id="ARBA00035839"/>
    </source>
</evidence>
<evidence type="ECO:0000256" key="7">
    <source>
        <dbReference type="ARBA" id="ARBA00022692"/>
    </source>
</evidence>
<keyword evidence="3" id="KW-0813">Transport</keyword>
<evidence type="ECO:0000256" key="16">
    <source>
        <dbReference type="ARBA" id="ARBA00023201"/>
    </source>
</evidence>
<dbReference type="CDD" id="cd17382">
    <property type="entry name" value="MFS_SLC17A6_7_8_VGluT"/>
    <property type="match status" value="1"/>
</dbReference>
<dbReference type="Pfam" id="PF07690">
    <property type="entry name" value="MFS_1"/>
    <property type="match status" value="1"/>
</dbReference>
<evidence type="ECO:0000256" key="23">
    <source>
        <dbReference type="ARBA" id="ARBA00036683"/>
    </source>
</evidence>
<feature type="transmembrane region" description="Helical" evidence="26">
    <location>
        <begin position="400"/>
        <end position="421"/>
    </location>
</feature>
<evidence type="ECO:0000256" key="15">
    <source>
        <dbReference type="ARBA" id="ARBA00023173"/>
    </source>
</evidence>
<evidence type="ECO:0000313" key="28">
    <source>
        <dbReference type="Ensembl" id="ENSAMXP00000032330.1"/>
    </source>
</evidence>
<dbReference type="GO" id="GO:0005254">
    <property type="term" value="F:chloride channel activity"/>
    <property type="evidence" value="ECO:0007669"/>
    <property type="project" value="UniProtKB-KW"/>
</dbReference>
<sequence>MVITVLKVCLLPPPLCRKIDGTNVDEEDQLELTEDGRPVAAPQRSPPLLDCGCFGLPKRYIIAILSGLGFCISFGIRCNLGVAIVEMVNNNTVYINGTPVMQPAQFNWDPETVGLIHGSFFWGYIVTQIPGGFISNKLAANRVFGAAIFLTSMLNMFIPSAARVHYGCVMFVRILQGLVEGVTYPACHGMWSKWAPPLERSRLATTSFCGSYAGAVIAMPLAGILVQYVGWPSVFYIYGVFGIIWYTFWLLLAYDSPAVHPTISDEEKIYIETTIGEGASLMSATEKFKTPWRQFFTSMPVYAIIVANFCRSWTFYLLLISQPAYFEEVFGFPISKVGILSAVPHMVMTIVVPIGGQLADFLRSNKILSTTTVRKIMNCGGFGMEATLLLVVGFSHTRGVAISFLVLAVGFSGFAISGFNVNHLDIAPRYASILMGISNGVGTLSGMVCPLIVGALTKHKTRLEWQNVFVIASMVHYCGVIFYAIFASGEKQDWADPESTSDEKCGIIGEDELALETEPGSDSALATSKMKSYGTTSENSASRKKGWKKKRGVTMQEDEEKNSYTYENGDYQEHYQ</sequence>
<evidence type="ECO:0000256" key="24">
    <source>
        <dbReference type="ARBA" id="ARBA00038044"/>
    </source>
</evidence>
<dbReference type="Gene3D" id="1.20.1250.20">
    <property type="entry name" value="MFS general substrate transporter like domains"/>
    <property type="match status" value="2"/>
</dbReference>
<evidence type="ECO:0000256" key="19">
    <source>
        <dbReference type="ARBA" id="ARBA00023329"/>
    </source>
</evidence>
<feature type="compositionally biased region" description="Basic residues" evidence="25">
    <location>
        <begin position="542"/>
        <end position="552"/>
    </location>
</feature>
<dbReference type="GeneTree" id="ENSGT00940000158187"/>
<feature type="transmembrane region" description="Helical" evidence="26">
    <location>
        <begin position="301"/>
        <end position="325"/>
    </location>
</feature>
<comment type="catalytic activity">
    <reaction evidence="22">
        <text>3 Na(+)(out) + phosphate(out) = 3 Na(+)(in) + phosphate(in)</text>
        <dbReference type="Rhea" id="RHEA:71255"/>
        <dbReference type="ChEBI" id="CHEBI:29101"/>
        <dbReference type="ChEBI" id="CHEBI:43474"/>
    </reaction>
</comment>
<evidence type="ECO:0000256" key="18">
    <source>
        <dbReference type="ARBA" id="ARBA00023303"/>
    </source>
</evidence>
<dbReference type="Bgee" id="ENSAMXG00000020256">
    <property type="expression patterns" value="Expressed in zone of skin and 1 other cell type or tissue"/>
</dbReference>
<feature type="transmembrane region" description="Helical" evidence="26">
    <location>
        <begin position="468"/>
        <end position="486"/>
    </location>
</feature>
<feature type="transmembrane region" description="Helical" evidence="26">
    <location>
        <begin position="433"/>
        <end position="456"/>
    </location>
</feature>
<dbReference type="InterPro" id="IPR036259">
    <property type="entry name" value="MFS_trans_sf"/>
</dbReference>
<feature type="region of interest" description="Disordered" evidence="25">
    <location>
        <begin position="517"/>
        <end position="576"/>
    </location>
</feature>
<evidence type="ECO:0000256" key="9">
    <source>
        <dbReference type="ARBA" id="ARBA00022847"/>
    </source>
</evidence>
<feature type="transmembrane region" description="Helical" evidence="26">
    <location>
        <begin position="208"/>
        <end position="229"/>
    </location>
</feature>
<reference evidence="28" key="4">
    <citation type="submission" date="2025-09" db="UniProtKB">
        <authorList>
            <consortium name="Ensembl"/>
        </authorList>
    </citation>
    <scope>IDENTIFICATION</scope>
</reference>